<dbReference type="AlphaFoldDB" id="A0A285EK82"/>
<dbReference type="Proteomes" id="UP000219514">
    <property type="component" value="Unassembled WGS sequence"/>
</dbReference>
<evidence type="ECO:0000313" key="1">
    <source>
        <dbReference type="EMBL" id="SNX98466.1"/>
    </source>
</evidence>
<keyword evidence="2" id="KW-1185">Reference proteome</keyword>
<protein>
    <recommendedName>
        <fullName evidence="3">Polymer-forming cytoskeletal protein</fullName>
    </recommendedName>
</protein>
<dbReference type="RefSeq" id="WP_097208375.1">
    <property type="nucleotide sequence ID" value="NZ_JACHXB010000005.1"/>
</dbReference>
<dbReference type="EMBL" id="OBDO01000010">
    <property type="protein sequence ID" value="SNX98466.1"/>
    <property type="molecule type" value="Genomic_DNA"/>
</dbReference>
<organism evidence="1 2">
    <name type="scientific">Geodermatophilus sabuli</name>
    <dbReference type="NCBI Taxonomy" id="1564158"/>
    <lineage>
        <taxon>Bacteria</taxon>
        <taxon>Bacillati</taxon>
        <taxon>Actinomycetota</taxon>
        <taxon>Actinomycetes</taxon>
        <taxon>Geodermatophilales</taxon>
        <taxon>Geodermatophilaceae</taxon>
        <taxon>Geodermatophilus</taxon>
    </lineage>
</organism>
<proteinExistence type="predicted"/>
<gene>
    <name evidence="1" type="ORF">SAMN06893097_110250</name>
</gene>
<evidence type="ECO:0008006" key="3">
    <source>
        <dbReference type="Google" id="ProtNLM"/>
    </source>
</evidence>
<dbReference type="OrthoDB" id="5187242at2"/>
<sequence>MFETLTGDVQGPLDVTGLVRIDGTLHGGAVVTGRLELKGTCNGPIEVRLDGQADVSAVVHGDVHARGGQLRFRGILDGRLGVKDADVAFAVGSVLNGRRLEADGSFSELEGPGEFRIPEDAQLLRPNENGNWTPAG</sequence>
<accession>A0A285EK82</accession>
<reference evidence="1 2" key="1">
    <citation type="submission" date="2017-09" db="EMBL/GenBank/DDBJ databases">
        <authorList>
            <person name="Ehlers B."/>
            <person name="Leendertz F.H."/>
        </authorList>
    </citation>
    <scope>NUCLEOTIDE SEQUENCE [LARGE SCALE GENOMIC DNA]</scope>
    <source>
        <strain evidence="1 2">DSM 46844</strain>
    </source>
</reference>
<name>A0A285EK82_9ACTN</name>
<evidence type="ECO:0000313" key="2">
    <source>
        <dbReference type="Proteomes" id="UP000219514"/>
    </source>
</evidence>